<feature type="compositionally biased region" description="Polar residues" evidence="1">
    <location>
        <begin position="634"/>
        <end position="644"/>
    </location>
</feature>
<evidence type="ECO:0000313" key="3">
    <source>
        <dbReference type="Proteomes" id="UP000009168"/>
    </source>
</evidence>
<feature type="region of interest" description="Disordered" evidence="1">
    <location>
        <begin position="532"/>
        <end position="564"/>
    </location>
</feature>
<dbReference type="EMBL" id="GG662527">
    <property type="protein sequence ID" value="EAS02670.1"/>
    <property type="molecule type" value="Genomic_DNA"/>
</dbReference>
<organism evidence="2 3">
    <name type="scientific">Tetrahymena thermophila (strain SB210)</name>
    <dbReference type="NCBI Taxonomy" id="312017"/>
    <lineage>
        <taxon>Eukaryota</taxon>
        <taxon>Sar</taxon>
        <taxon>Alveolata</taxon>
        <taxon>Ciliophora</taxon>
        <taxon>Intramacronucleata</taxon>
        <taxon>Oligohymenophorea</taxon>
        <taxon>Hymenostomatida</taxon>
        <taxon>Tetrahymenina</taxon>
        <taxon>Tetrahymenidae</taxon>
        <taxon>Tetrahymena</taxon>
    </lineage>
</organism>
<feature type="compositionally biased region" description="Polar residues" evidence="1">
    <location>
        <begin position="347"/>
        <end position="364"/>
    </location>
</feature>
<dbReference type="Proteomes" id="UP000009168">
    <property type="component" value="Unassembled WGS sequence"/>
</dbReference>
<feature type="compositionally biased region" description="Low complexity" evidence="1">
    <location>
        <begin position="1014"/>
        <end position="1031"/>
    </location>
</feature>
<feature type="region of interest" description="Disordered" evidence="1">
    <location>
        <begin position="196"/>
        <end position="224"/>
    </location>
</feature>
<name>I7M386_TETTS</name>
<dbReference type="OrthoDB" id="298371at2759"/>
<feature type="region of interest" description="Disordered" evidence="1">
    <location>
        <begin position="1119"/>
        <end position="1146"/>
    </location>
</feature>
<protein>
    <submittedName>
        <fullName evidence="2">Uncharacterized protein</fullName>
    </submittedName>
</protein>
<feature type="region of interest" description="Disordered" evidence="1">
    <location>
        <begin position="634"/>
        <end position="657"/>
    </location>
</feature>
<feature type="compositionally biased region" description="Low complexity" evidence="1">
    <location>
        <begin position="550"/>
        <end position="564"/>
    </location>
</feature>
<dbReference type="eggNOG" id="ENOG502SXKV">
    <property type="taxonomic scope" value="Eukaryota"/>
</dbReference>
<feature type="compositionally biased region" description="Polar residues" evidence="1">
    <location>
        <begin position="1032"/>
        <end position="1041"/>
    </location>
</feature>
<dbReference type="RefSeq" id="XP_001022915.1">
    <property type="nucleotide sequence ID" value="XM_001022915.1"/>
</dbReference>
<proteinExistence type="predicted"/>
<gene>
    <name evidence="2" type="ORF">TTHERM_00579140</name>
</gene>
<feature type="compositionally biased region" description="Low complexity" evidence="1">
    <location>
        <begin position="365"/>
        <end position="377"/>
    </location>
</feature>
<evidence type="ECO:0000313" key="2">
    <source>
        <dbReference type="EMBL" id="EAS02670.1"/>
    </source>
</evidence>
<evidence type="ECO:0000256" key="1">
    <source>
        <dbReference type="SAM" id="MobiDB-lite"/>
    </source>
</evidence>
<dbReference type="KEGG" id="tet:TTHERM_00579140"/>
<sequence length="1393" mass="159866">MSSINNRRSQSVNSNAVYIGTATQAKNNQASNSNSSNLFQNQRSKSKSQQFKKLQQLRLHIDDISTLLSCYQSREDSIFQMRVCVMQILENIQGKSLNEIQNIVRNISHILLDTERIRFVEENKVIEKYASPLIQPIYLENNSSAKQMVFRYGSKLNKINNSYYQKIQFYFPRMAELIQQEQCNWNSQFKESLQSIMSNSSQGGNQNSQSISSYSQQSNHSNSASNNKVLLTSVLKHIVVKSRQKFQKEHVKFTCYQQAYGGLIEKIVGVPKQVDKCNKNEKFFIDKYIQGSAAFAYTQLLTQKYLIKSSNKYIIIGYSSQMRQAVRQTWRNPYDILQLEDKKQETKAANAQSSVGNSNQAANGTTPISSSCVSTSKTNSNYESLWEIIVTNYDKNIKEMFSYNKSINYQIKQYIESYHKRDQQQQQNKSQLLLQSNVYQNKNQIKQYNVQNTVQGNSQSQSKDLIISEGENQSKQIQQNIFQEFKKNKQDKNIGNNQNISQDFDESLLKEQQNKQIESDQQQIEIGDQLTEAQDQNQEDDKSLQKSQTSPKFSISQSSLSLSHSQKNKLSQSYYTYLDEDQIKMQSQLNQENSVQKNYKTDYYSNDCEYASDCKDQAQNNDAISVYEEFFTKQNETSEQNDNSKIQKQEDRSNSLLENCQSKTFDVSNFYSRYKHKSFQDSLGEYQFVPKRQINNFKNIPQKTIEHEENSFQLAINPYKKLRNQNQGEFNMNAQDENVLQNSQINLNNKINLSNIQNKELTRVVLNPFSSEIIPNSCINSNYNKKLNDNHLKQSRNTIQGTSLKASSSNINLMSPNQSSSINQTNIFSYQISSANKANFEVNNSLSSSSKSSKIRFSLTSIQKQKDYPYIDQFHQLFESKKKNINQSCSQNQQLANQIQNSIGNHQFSNTNLKSNTFTNDTQAYDGQDEILPPLLEANNFAKKQKQIKIFTITQREGNYQQQQNENVQKNQIANDQQGHFGSQNQITSIGNTGLTTPSSNIHLTSLTKFPADSTTNNQNLNNQQHSTQNSINSSRIPNNQKSEHPSNSSSQVNIISSCTNINISNSQNKTMEVQSINNNNNLKVNAVNNQNTPKANYQLKMNHKLYSGPTFNTLATNKHSQATPIKTNNLGSTKSKRQQTVSSDQQASLIKSINIKQINSQETPQLNQNQKFCNLNLDSNIYSSLYFDQQPMNLPEILYKTSQTPSIGKTQMSIPPDSMHLLKQNYNNSQKKHFDSSNQTGQFINLNTSNSNQPVLTRISNAVQGSFSPLKLDSIEQRRQLSIKNNENLQLSISKRNESFNRKSINSTQNITQQQNQYQQQQHQQYQQQLVQSQQAGNIFNNITPQLRNINRQKKCNIINLQNQNQFIIKKNQLKTYETNPNTSIQINKSPA</sequence>
<keyword evidence="3" id="KW-1185">Reference proteome</keyword>
<reference evidence="3" key="1">
    <citation type="journal article" date="2006" name="PLoS Biol.">
        <title>Macronuclear genome sequence of the ciliate Tetrahymena thermophila, a model eukaryote.</title>
        <authorList>
            <person name="Eisen J.A."/>
            <person name="Coyne R.S."/>
            <person name="Wu M."/>
            <person name="Wu D."/>
            <person name="Thiagarajan M."/>
            <person name="Wortman J.R."/>
            <person name="Badger J.H."/>
            <person name="Ren Q."/>
            <person name="Amedeo P."/>
            <person name="Jones K.M."/>
            <person name="Tallon L.J."/>
            <person name="Delcher A.L."/>
            <person name="Salzberg S.L."/>
            <person name="Silva J.C."/>
            <person name="Haas B.J."/>
            <person name="Majoros W.H."/>
            <person name="Farzad M."/>
            <person name="Carlton J.M."/>
            <person name="Smith R.K. Jr."/>
            <person name="Garg J."/>
            <person name="Pearlman R.E."/>
            <person name="Karrer K.M."/>
            <person name="Sun L."/>
            <person name="Manning G."/>
            <person name="Elde N.C."/>
            <person name="Turkewitz A.P."/>
            <person name="Asai D.J."/>
            <person name="Wilkes D.E."/>
            <person name="Wang Y."/>
            <person name="Cai H."/>
            <person name="Collins K."/>
            <person name="Stewart B.A."/>
            <person name="Lee S.R."/>
            <person name="Wilamowska K."/>
            <person name="Weinberg Z."/>
            <person name="Ruzzo W.L."/>
            <person name="Wloga D."/>
            <person name="Gaertig J."/>
            <person name="Frankel J."/>
            <person name="Tsao C.-C."/>
            <person name="Gorovsky M.A."/>
            <person name="Keeling P.J."/>
            <person name="Waller R.F."/>
            <person name="Patron N.J."/>
            <person name="Cherry J.M."/>
            <person name="Stover N.A."/>
            <person name="Krieger C.J."/>
            <person name="del Toro C."/>
            <person name="Ryder H.F."/>
            <person name="Williamson S.C."/>
            <person name="Barbeau R.A."/>
            <person name="Hamilton E.P."/>
            <person name="Orias E."/>
        </authorList>
    </citation>
    <scope>NUCLEOTIDE SEQUENCE [LARGE SCALE GENOMIC DNA]</scope>
    <source>
        <strain evidence="3">SB210</strain>
    </source>
</reference>
<feature type="region of interest" description="Disordered" evidence="1">
    <location>
        <begin position="1010"/>
        <end position="1052"/>
    </location>
</feature>
<dbReference type="InParanoid" id="I7M386"/>
<dbReference type="GeneID" id="7826624"/>
<feature type="region of interest" description="Disordered" evidence="1">
    <location>
        <begin position="347"/>
        <end position="377"/>
    </location>
</feature>
<accession>I7M386</accession>
<dbReference type="HOGENOM" id="CLU_254829_0_0_1"/>